<comment type="caution">
    <text evidence="2">The sequence shown here is derived from an EMBL/GenBank/DDBJ whole genome shotgun (WGS) entry which is preliminary data.</text>
</comment>
<evidence type="ECO:0000313" key="2">
    <source>
        <dbReference type="EMBL" id="KAF7389606.1"/>
    </source>
</evidence>
<feature type="compositionally biased region" description="Polar residues" evidence="1">
    <location>
        <begin position="1"/>
        <end position="15"/>
    </location>
</feature>
<organism evidence="2 3">
    <name type="scientific">Vespula pensylvanica</name>
    <name type="common">Western yellow jacket</name>
    <name type="synonym">Wasp</name>
    <dbReference type="NCBI Taxonomy" id="30213"/>
    <lineage>
        <taxon>Eukaryota</taxon>
        <taxon>Metazoa</taxon>
        <taxon>Ecdysozoa</taxon>
        <taxon>Arthropoda</taxon>
        <taxon>Hexapoda</taxon>
        <taxon>Insecta</taxon>
        <taxon>Pterygota</taxon>
        <taxon>Neoptera</taxon>
        <taxon>Endopterygota</taxon>
        <taxon>Hymenoptera</taxon>
        <taxon>Apocrita</taxon>
        <taxon>Aculeata</taxon>
        <taxon>Vespoidea</taxon>
        <taxon>Vespidae</taxon>
        <taxon>Vespinae</taxon>
        <taxon>Vespula</taxon>
    </lineage>
</organism>
<dbReference type="AlphaFoldDB" id="A0A834JLB5"/>
<accession>A0A834JLB5</accession>
<reference evidence="2" key="1">
    <citation type="journal article" date="2020" name="G3 (Bethesda)">
        <title>High-Quality Assemblies for Three Invasive Social Wasps from the &lt;i&gt;Vespula&lt;/i&gt; Genus.</title>
        <authorList>
            <person name="Harrop T.W.R."/>
            <person name="Guhlin J."/>
            <person name="McLaughlin G.M."/>
            <person name="Permina E."/>
            <person name="Stockwell P."/>
            <person name="Gilligan J."/>
            <person name="Le Lec M.F."/>
            <person name="Gruber M.A.M."/>
            <person name="Quinn O."/>
            <person name="Lovegrove M."/>
            <person name="Duncan E.J."/>
            <person name="Remnant E.J."/>
            <person name="Van Eeckhoven J."/>
            <person name="Graham B."/>
            <person name="Knapp R.A."/>
            <person name="Langford K.W."/>
            <person name="Kronenberg Z."/>
            <person name="Press M.O."/>
            <person name="Eacker S.M."/>
            <person name="Wilson-Rankin E.E."/>
            <person name="Purcell J."/>
            <person name="Lester P.J."/>
            <person name="Dearden P.K."/>
        </authorList>
    </citation>
    <scope>NUCLEOTIDE SEQUENCE</scope>
    <source>
        <strain evidence="2">Volc-1</strain>
    </source>
</reference>
<gene>
    <name evidence="2" type="ORF">H0235_018090</name>
</gene>
<sequence length="80" mass="9326">MSENGGESPDRTPQLTPEARSGKPLCGGSTVDKTDKPPKPFLFCRTKRHQTYEEDEDEDEEEEGRRKKKKKEEEEEEEER</sequence>
<feature type="region of interest" description="Disordered" evidence="1">
    <location>
        <begin position="1"/>
        <end position="80"/>
    </location>
</feature>
<dbReference type="EMBL" id="JACSDY010000024">
    <property type="protein sequence ID" value="KAF7389606.1"/>
    <property type="molecule type" value="Genomic_DNA"/>
</dbReference>
<keyword evidence="3" id="KW-1185">Reference proteome</keyword>
<protein>
    <submittedName>
        <fullName evidence="2">Uncharacterized protein</fullName>
    </submittedName>
</protein>
<proteinExistence type="predicted"/>
<feature type="compositionally biased region" description="Acidic residues" evidence="1">
    <location>
        <begin position="53"/>
        <end position="62"/>
    </location>
</feature>
<dbReference type="Proteomes" id="UP000600918">
    <property type="component" value="Unassembled WGS sequence"/>
</dbReference>
<evidence type="ECO:0000256" key="1">
    <source>
        <dbReference type="SAM" id="MobiDB-lite"/>
    </source>
</evidence>
<evidence type="ECO:0000313" key="3">
    <source>
        <dbReference type="Proteomes" id="UP000600918"/>
    </source>
</evidence>
<name>A0A834JLB5_VESPE</name>